<evidence type="ECO:0000256" key="1">
    <source>
        <dbReference type="ARBA" id="ARBA00008184"/>
    </source>
</evidence>
<keyword evidence="2 7" id="KW-0227">DNA damage</keyword>
<accession>A0A1R0H0I7</accession>
<organism evidence="11 12">
    <name type="scientific">Smittium mucronatum</name>
    <dbReference type="NCBI Taxonomy" id="133383"/>
    <lineage>
        <taxon>Eukaryota</taxon>
        <taxon>Fungi</taxon>
        <taxon>Fungi incertae sedis</taxon>
        <taxon>Zoopagomycota</taxon>
        <taxon>Kickxellomycotina</taxon>
        <taxon>Harpellomycetes</taxon>
        <taxon>Harpellales</taxon>
        <taxon>Legeriomycetaceae</taxon>
        <taxon>Smittium</taxon>
    </lineage>
</organism>
<evidence type="ECO:0000256" key="6">
    <source>
        <dbReference type="ARBA" id="ARBA00023242"/>
    </source>
</evidence>
<evidence type="ECO:0000256" key="5">
    <source>
        <dbReference type="ARBA" id="ARBA00023204"/>
    </source>
</evidence>
<feature type="domain" description="Uracil-DNA glycosylase-like" evidence="10">
    <location>
        <begin position="134"/>
        <end position="298"/>
    </location>
</feature>
<comment type="subcellular location">
    <subcellularLocation>
        <location evidence="7">Mitochondrion</location>
    </subcellularLocation>
    <subcellularLocation>
        <location evidence="7">Nucleus</location>
    </subcellularLocation>
</comment>
<evidence type="ECO:0000256" key="3">
    <source>
        <dbReference type="ARBA" id="ARBA00022801"/>
    </source>
</evidence>
<reference evidence="11 12" key="1">
    <citation type="journal article" date="2016" name="Mol. Biol. Evol.">
        <title>Genome-Wide Survey of Gut Fungi (Harpellales) Reveals the First Horizontally Transferred Ubiquitin Gene from a Mosquito Host.</title>
        <authorList>
            <person name="Wang Y."/>
            <person name="White M.M."/>
            <person name="Kvist S."/>
            <person name="Moncalvo J.M."/>
        </authorList>
    </citation>
    <scope>NUCLEOTIDE SEQUENCE [LARGE SCALE GENOMIC DNA]</scope>
    <source>
        <strain evidence="11 12">ALG-7-W6</strain>
    </source>
</reference>
<keyword evidence="4 7" id="KW-0496">Mitochondrion</keyword>
<dbReference type="InterPro" id="IPR036895">
    <property type="entry name" value="Uracil-DNA_glycosylase-like_sf"/>
</dbReference>
<dbReference type="PROSITE" id="PS00130">
    <property type="entry name" value="U_DNA_GLYCOSYLASE"/>
    <property type="match status" value="1"/>
</dbReference>
<dbReference type="STRING" id="133383.A0A1R0H0I7"/>
<dbReference type="NCBIfam" id="TIGR00628">
    <property type="entry name" value="ung"/>
    <property type="match status" value="1"/>
</dbReference>
<keyword evidence="6 7" id="KW-0539">Nucleus</keyword>
<dbReference type="GO" id="GO:0005634">
    <property type="term" value="C:nucleus"/>
    <property type="evidence" value="ECO:0007669"/>
    <property type="project" value="UniProtKB-SubCell"/>
</dbReference>
<dbReference type="NCBIfam" id="NF003589">
    <property type="entry name" value="PRK05254.1-2"/>
    <property type="match status" value="1"/>
</dbReference>
<dbReference type="InterPro" id="IPR005122">
    <property type="entry name" value="Uracil-DNA_glycosylase-like"/>
</dbReference>
<keyword evidence="3 7" id="KW-0378">Hydrolase</keyword>
<feature type="active site" description="Proton acceptor" evidence="7 8">
    <location>
        <position position="149"/>
    </location>
</feature>
<dbReference type="PANTHER" id="PTHR11264:SF0">
    <property type="entry name" value="URACIL-DNA GLYCOSYLASE"/>
    <property type="match status" value="1"/>
</dbReference>
<dbReference type="EC" id="3.2.2.27" evidence="7 9"/>
<dbReference type="InterPro" id="IPR002043">
    <property type="entry name" value="UDG_fam1"/>
</dbReference>
<dbReference type="InterPro" id="IPR018085">
    <property type="entry name" value="Ura-DNA_Glyclase_AS"/>
</dbReference>
<dbReference type="SMART" id="SM00986">
    <property type="entry name" value="UDG"/>
    <property type="match status" value="1"/>
</dbReference>
<evidence type="ECO:0000313" key="12">
    <source>
        <dbReference type="Proteomes" id="UP000187455"/>
    </source>
</evidence>
<keyword evidence="12" id="KW-1185">Reference proteome</keyword>
<dbReference type="EMBL" id="LSSL01001344">
    <property type="protein sequence ID" value="OLY82647.1"/>
    <property type="molecule type" value="Genomic_DNA"/>
</dbReference>
<dbReference type="SMART" id="SM00987">
    <property type="entry name" value="UreE_C"/>
    <property type="match status" value="1"/>
</dbReference>
<dbReference type="GO" id="GO:0005739">
    <property type="term" value="C:mitochondrion"/>
    <property type="evidence" value="ECO:0007669"/>
    <property type="project" value="UniProtKB-SubCell"/>
</dbReference>
<evidence type="ECO:0000256" key="4">
    <source>
        <dbReference type="ARBA" id="ARBA00023128"/>
    </source>
</evidence>
<name>A0A1R0H0I7_9FUNG</name>
<dbReference type="Proteomes" id="UP000187455">
    <property type="component" value="Unassembled WGS sequence"/>
</dbReference>
<evidence type="ECO:0000256" key="2">
    <source>
        <dbReference type="ARBA" id="ARBA00022763"/>
    </source>
</evidence>
<dbReference type="SUPFAM" id="SSF52141">
    <property type="entry name" value="Uracil-DNA glycosylase-like"/>
    <property type="match status" value="1"/>
</dbReference>
<comment type="similarity">
    <text evidence="1 7 9">Belongs to the uracil-DNA glycosylase (UDG) superfamily. UNG family.</text>
</comment>
<dbReference type="AlphaFoldDB" id="A0A1R0H0I7"/>
<dbReference type="NCBIfam" id="NF003591">
    <property type="entry name" value="PRK05254.1-4"/>
    <property type="match status" value="1"/>
</dbReference>
<dbReference type="Gene3D" id="3.40.470.10">
    <property type="entry name" value="Uracil-DNA glycosylase-like domain"/>
    <property type="match status" value="1"/>
</dbReference>
<dbReference type="PANTHER" id="PTHR11264">
    <property type="entry name" value="URACIL-DNA GLYCOSYLASE"/>
    <property type="match status" value="1"/>
</dbReference>
<comment type="caution">
    <text evidence="11">The sequence shown here is derived from an EMBL/GenBank/DDBJ whole genome shotgun (WGS) entry which is preliminary data.</text>
</comment>
<proteinExistence type="inferred from homology"/>
<keyword evidence="5 7" id="KW-0234">DNA repair</keyword>
<sequence>MKREVKLTDFFTPSSEKKTRKQYTAEIHLKDSNQPVTKENINADDMQCATASPDTQDQVETPDTGDVKAVKKWEPGSTDLSSLAYTTMGEDWFALLKGEFSKQYFKKIIEFLEEELRKSKVIYPPMGEVFSWSTYTAFDDVKVVIIGQDPYHNPGQAHGLAFSVKPGVVPPPSLKNIYQAIKIDYGQSATFNERNGYLKGWADQGVLMLNATLTVEANKPNSHKGIGWDVFTDETIRILNGRRTGLVFFCWGSFAQKKAATIIDSRKHLVLKSVHPSPLSAHRGFFQCHHFRLANEYLEKRGVRPINWESL</sequence>
<dbReference type="GO" id="GO:0004844">
    <property type="term" value="F:uracil DNA N-glycosylase activity"/>
    <property type="evidence" value="ECO:0007669"/>
    <property type="project" value="UniProtKB-UniRule"/>
</dbReference>
<dbReference type="NCBIfam" id="NF003588">
    <property type="entry name" value="PRK05254.1-1"/>
    <property type="match status" value="1"/>
</dbReference>
<comment type="function">
    <text evidence="7 9">Excises uracil residues from the DNA which can arise as a result of misincorporation of dUMP residues by DNA polymerase or due to deamination of cytosine.</text>
</comment>
<dbReference type="OrthoDB" id="10031947at2759"/>
<comment type="catalytic activity">
    <reaction evidence="7 9">
        <text>Hydrolyzes single-stranded DNA or mismatched double-stranded DNA and polynucleotides, releasing free uracil.</text>
        <dbReference type="EC" id="3.2.2.27"/>
    </reaction>
</comment>
<evidence type="ECO:0000256" key="8">
    <source>
        <dbReference type="PROSITE-ProRule" id="PRU10072"/>
    </source>
</evidence>
<evidence type="ECO:0000313" key="11">
    <source>
        <dbReference type="EMBL" id="OLY82647.1"/>
    </source>
</evidence>
<dbReference type="HAMAP" id="MF_00148">
    <property type="entry name" value="UDG"/>
    <property type="match status" value="1"/>
</dbReference>
<evidence type="ECO:0000259" key="10">
    <source>
        <dbReference type="SMART" id="SM00986"/>
    </source>
</evidence>
<dbReference type="Pfam" id="PF03167">
    <property type="entry name" value="UDG"/>
    <property type="match status" value="1"/>
</dbReference>
<evidence type="ECO:0000256" key="9">
    <source>
        <dbReference type="RuleBase" id="RU003780"/>
    </source>
</evidence>
<evidence type="ECO:0000256" key="7">
    <source>
        <dbReference type="HAMAP-Rule" id="MF_03166"/>
    </source>
</evidence>
<protein>
    <recommendedName>
        <fullName evidence="7 9">Uracil-DNA glycosylase</fullName>
        <shortName evidence="7">UDG</shortName>
        <ecNumber evidence="7 9">3.2.2.27</ecNumber>
    </recommendedName>
</protein>
<dbReference type="CDD" id="cd10027">
    <property type="entry name" value="UDG-F1-like"/>
    <property type="match status" value="1"/>
</dbReference>
<gene>
    <name evidence="7" type="primary">UNG1</name>
    <name evidence="11" type="ORF">AYI68_g3223</name>
</gene>
<dbReference type="NCBIfam" id="NF003592">
    <property type="entry name" value="PRK05254.1-5"/>
    <property type="match status" value="1"/>
</dbReference>
<dbReference type="GO" id="GO:0097510">
    <property type="term" value="P:base-excision repair, AP site formation via deaminated base removal"/>
    <property type="evidence" value="ECO:0007669"/>
    <property type="project" value="TreeGrafter"/>
</dbReference>
<dbReference type="FunFam" id="3.40.470.10:FF:000007">
    <property type="entry name" value="Uracil-DNA glycosylase"/>
    <property type="match status" value="1"/>
</dbReference>